<feature type="non-terminal residue" evidence="1">
    <location>
        <position position="1"/>
    </location>
</feature>
<reference evidence="1" key="1">
    <citation type="journal article" date="2014" name="Front. Microbiol.">
        <title>High frequency of phylogenetically diverse reductive dehalogenase-homologous genes in deep subseafloor sedimentary metagenomes.</title>
        <authorList>
            <person name="Kawai M."/>
            <person name="Futagami T."/>
            <person name="Toyoda A."/>
            <person name="Takaki Y."/>
            <person name="Nishi S."/>
            <person name="Hori S."/>
            <person name="Arai W."/>
            <person name="Tsubouchi T."/>
            <person name="Morono Y."/>
            <person name="Uchiyama I."/>
            <person name="Ito T."/>
            <person name="Fujiyama A."/>
            <person name="Inagaki F."/>
            <person name="Takami H."/>
        </authorList>
    </citation>
    <scope>NUCLEOTIDE SEQUENCE</scope>
    <source>
        <strain evidence="1">Expedition CK06-06</strain>
    </source>
</reference>
<evidence type="ECO:0000313" key="1">
    <source>
        <dbReference type="EMBL" id="GAI82717.1"/>
    </source>
</evidence>
<sequence length="114" mass="13910">LDDRRWNTEGNYNFINFFREDLSNSEKILTHWICYITDRQMPFEVVWDKGGYIFSELVFEYTRRKISPQQVIENHYEGYPDKNKVRFRFKSSDNTTFASRYITDDYQNISCFSL</sequence>
<gene>
    <name evidence="1" type="ORF">S12H4_24911</name>
</gene>
<accession>X1RPN9</accession>
<comment type="caution">
    <text evidence="1">The sequence shown here is derived from an EMBL/GenBank/DDBJ whole genome shotgun (WGS) entry which is preliminary data.</text>
</comment>
<proteinExistence type="predicted"/>
<organism evidence="1">
    <name type="scientific">marine sediment metagenome</name>
    <dbReference type="NCBI Taxonomy" id="412755"/>
    <lineage>
        <taxon>unclassified sequences</taxon>
        <taxon>metagenomes</taxon>
        <taxon>ecological metagenomes</taxon>
    </lineage>
</organism>
<dbReference type="AlphaFoldDB" id="X1RPN9"/>
<dbReference type="EMBL" id="BARW01013700">
    <property type="protein sequence ID" value="GAI82717.1"/>
    <property type="molecule type" value="Genomic_DNA"/>
</dbReference>
<protein>
    <submittedName>
        <fullName evidence="1">Uncharacterized protein</fullName>
    </submittedName>
</protein>
<name>X1RPN9_9ZZZZ</name>